<dbReference type="Pfam" id="PF13204">
    <property type="entry name" value="Apiosidase"/>
    <property type="match status" value="1"/>
</dbReference>
<gene>
    <name evidence="4" type="ORF">EB233_27680</name>
</gene>
<dbReference type="InterPro" id="IPR025277">
    <property type="entry name" value="Apiosidase-like_cat_dom"/>
</dbReference>
<evidence type="ECO:0000259" key="2">
    <source>
        <dbReference type="Pfam" id="PF12904"/>
    </source>
</evidence>
<evidence type="ECO:0000259" key="3">
    <source>
        <dbReference type="Pfam" id="PF13204"/>
    </source>
</evidence>
<dbReference type="Proteomes" id="UP000503339">
    <property type="component" value="Chromosome"/>
</dbReference>
<feature type="domain" description="Putative collagen-binding" evidence="2">
    <location>
        <begin position="360"/>
        <end position="447"/>
    </location>
</feature>
<proteinExistence type="predicted"/>
<feature type="signal peptide" evidence="1">
    <location>
        <begin position="1"/>
        <end position="30"/>
    </location>
</feature>
<evidence type="ECO:0000313" key="4">
    <source>
        <dbReference type="EMBL" id="QKC78815.1"/>
    </source>
</evidence>
<dbReference type="PANTHER" id="PTHR37836:SF2">
    <property type="entry name" value="DUF4038 DOMAIN-CONTAINING PROTEIN"/>
    <property type="match status" value="1"/>
</dbReference>
<dbReference type="InterPro" id="IPR017853">
    <property type="entry name" value="GH"/>
</dbReference>
<dbReference type="PROSITE" id="PS51257">
    <property type="entry name" value="PROKAR_LIPOPROTEIN"/>
    <property type="match status" value="1"/>
</dbReference>
<dbReference type="AlphaFoldDB" id="A0A6M7UNV2"/>
<feature type="domain" description="Apiosidase-like catalytic" evidence="3">
    <location>
        <begin position="48"/>
        <end position="350"/>
    </location>
</feature>
<sequence length="459" mass="50779">MNERSVMTVRIASVFMAGALLAVMATGSLACGSSSGTVFPLRIESGKSYPVDGDDHPFFMQGDSPWSLIGDLTEEDAYLYLEDRKARGFNTVLVNLLEHRFSRNAPADAYGEKPFAENGDFVAPNEAYFAHADRVLQKACDLGFLVLLAPAYLGYGGGPDGWYQEMSAAGVGKLSDYGHFVGRRYRHFDNIMWVNGGDYNPADKDLVRALAKGIMEEDPQALGTFHGGSDTAPVDFWGHEPWLEVNNVFTYGPVYTAAIREHNLNRGMPFFLMETAYEFEYGADEYRIRIQAYQAILSGAFGHLYGNNPIWHFGGPGLFRPTMGWKEALDSPGATSMEVLFAFISSIKWWLLEPDSKNRLLVDGMGKDMGRAVAATARDGSYAVVYMPNNDGVTIDLAQLSTTSIRALWRDPTSGEVTDVIGSPFKPERTGFKPQELNSRGYRDWILELIPQDPVAQSQ</sequence>
<dbReference type="Gene3D" id="3.20.20.80">
    <property type="entry name" value="Glycosidases"/>
    <property type="match status" value="1"/>
</dbReference>
<dbReference type="SUPFAM" id="SSF51445">
    <property type="entry name" value="(Trans)glycosidases"/>
    <property type="match status" value="1"/>
</dbReference>
<dbReference type="PANTHER" id="PTHR37836">
    <property type="entry name" value="LMO1036 PROTEIN"/>
    <property type="match status" value="1"/>
</dbReference>
<evidence type="ECO:0000313" key="5">
    <source>
        <dbReference type="Proteomes" id="UP000503339"/>
    </source>
</evidence>
<organism evidence="4 5">
    <name type="scientific">Mesorhizobium erdmanii</name>
    <dbReference type="NCBI Taxonomy" id="1777866"/>
    <lineage>
        <taxon>Bacteria</taxon>
        <taxon>Pseudomonadati</taxon>
        <taxon>Pseudomonadota</taxon>
        <taxon>Alphaproteobacteria</taxon>
        <taxon>Hyphomicrobiales</taxon>
        <taxon>Phyllobacteriaceae</taxon>
        <taxon>Mesorhizobium</taxon>
    </lineage>
</organism>
<feature type="chain" id="PRO_5026864274" evidence="1">
    <location>
        <begin position="31"/>
        <end position="459"/>
    </location>
</feature>
<dbReference type="KEGG" id="merd:EB233_27680"/>
<evidence type="ECO:0000256" key="1">
    <source>
        <dbReference type="SAM" id="SignalP"/>
    </source>
</evidence>
<name>A0A6M7UNV2_9HYPH</name>
<protein>
    <submittedName>
        <fullName evidence="4">DUF4038 domain-containing protein</fullName>
    </submittedName>
</protein>
<dbReference type="InterPro" id="IPR024749">
    <property type="entry name" value="Collagen-bd_put"/>
</dbReference>
<dbReference type="Pfam" id="PF12904">
    <property type="entry name" value="Collagen_bind_2"/>
    <property type="match status" value="1"/>
</dbReference>
<dbReference type="EMBL" id="CP033361">
    <property type="protein sequence ID" value="QKC78815.1"/>
    <property type="molecule type" value="Genomic_DNA"/>
</dbReference>
<keyword evidence="1" id="KW-0732">Signal</keyword>
<accession>A0A6M7UNV2</accession>
<keyword evidence="5" id="KW-1185">Reference proteome</keyword>
<reference evidence="4 5" key="1">
    <citation type="submission" date="2018-10" db="EMBL/GenBank/DDBJ databases">
        <authorList>
            <person name="Perry B.J."/>
            <person name="Sullivan J.T."/>
            <person name="Murphy R.J.T."/>
            <person name="Ramsay J.P."/>
            <person name="Ronson C.W."/>
        </authorList>
    </citation>
    <scope>NUCLEOTIDE SEQUENCE [LARGE SCALE GENOMIC DNA]</scope>
    <source>
        <strain evidence="4 5">NZP2014</strain>
    </source>
</reference>